<organism evidence="6">
    <name type="scientific">Comamonas kerstersii</name>
    <dbReference type="NCBI Taxonomy" id="225992"/>
    <lineage>
        <taxon>Bacteria</taxon>
        <taxon>Pseudomonadati</taxon>
        <taxon>Pseudomonadota</taxon>
        <taxon>Betaproteobacteria</taxon>
        <taxon>Burkholderiales</taxon>
        <taxon>Comamonadaceae</taxon>
        <taxon>Comamonas</taxon>
    </lineage>
</organism>
<dbReference type="NCBIfam" id="NF008399">
    <property type="entry name" value="PRK11198.1"/>
    <property type="match status" value="1"/>
</dbReference>
<evidence type="ECO:0000256" key="2">
    <source>
        <dbReference type="ARBA" id="ARBA00022490"/>
    </source>
</evidence>
<reference evidence="6" key="1">
    <citation type="submission" date="2019-09" db="EMBL/GenBank/DDBJ databases">
        <title>Draft genome sequences of 48 bacterial type strains from the CCUG.</title>
        <authorList>
            <person name="Tunovic T."/>
            <person name="Pineiro-Iglesias B."/>
            <person name="Unosson C."/>
            <person name="Inganas E."/>
            <person name="Ohlen M."/>
            <person name="Cardew S."/>
            <person name="Jensie-Markopoulos S."/>
            <person name="Salva-Serra F."/>
            <person name="Jaen-Luchoro D."/>
            <person name="Karlsson R."/>
            <person name="Svensson-Stadler L."/>
            <person name="Chun J."/>
            <person name="Moore E."/>
        </authorList>
    </citation>
    <scope>NUCLEOTIDE SEQUENCE</scope>
    <source>
        <strain evidence="6">CCUG 15333</strain>
    </source>
</reference>
<dbReference type="RefSeq" id="WP_151044565.1">
    <property type="nucleotide sequence ID" value="NZ_VZOT01000006.1"/>
</dbReference>
<dbReference type="GO" id="GO:0005737">
    <property type="term" value="C:cytoplasm"/>
    <property type="evidence" value="ECO:0007669"/>
    <property type="project" value="UniProtKB-SubCell"/>
</dbReference>
<feature type="domain" description="LysM" evidence="5">
    <location>
        <begin position="107"/>
        <end position="156"/>
    </location>
</feature>
<evidence type="ECO:0000259" key="5">
    <source>
        <dbReference type="PROSITE" id="PS51782"/>
    </source>
</evidence>
<dbReference type="AlphaFoldDB" id="A0A6A1R1N0"/>
<dbReference type="SMART" id="SM00257">
    <property type="entry name" value="LysM"/>
    <property type="match status" value="1"/>
</dbReference>
<dbReference type="InterPro" id="IPR007055">
    <property type="entry name" value="BON_dom"/>
</dbReference>
<comment type="subcellular location">
    <subcellularLocation>
        <location evidence="1">Cytoplasm</location>
    </subcellularLocation>
</comment>
<evidence type="ECO:0000256" key="1">
    <source>
        <dbReference type="ARBA" id="ARBA00004496"/>
    </source>
</evidence>
<dbReference type="InterPro" id="IPR036779">
    <property type="entry name" value="LysM_dom_sf"/>
</dbReference>
<dbReference type="InterPro" id="IPR052196">
    <property type="entry name" value="Bact_Kbp"/>
</dbReference>
<dbReference type="EMBL" id="VZOT01000006">
    <property type="protein sequence ID" value="KAB0586282.1"/>
    <property type="molecule type" value="Genomic_DNA"/>
</dbReference>
<sequence length="159" mass="17122">MSLFSFIKEAGEKLFGGKEAQAATVANDQEALNAKAASAIENYINVQNLGVSNLKVSYDATLGKVTVTGEAPTQAIKEKVTLCCGNVSSVTSVDNQMTVLNPEPEAQYHDVVRGDTLSAIAKKYYGDANKYPVIFEANKPMLTHPDKIYPGQKLRIPAL</sequence>
<comment type="caution">
    <text evidence="6">The sequence shown here is derived from an EMBL/GenBank/DDBJ whole genome shotgun (WGS) entry which is preliminary data.</text>
</comment>
<evidence type="ECO:0000313" key="6">
    <source>
        <dbReference type="EMBL" id="KAB0586282.1"/>
    </source>
</evidence>
<name>A0A6A1R1N0_9BURK</name>
<dbReference type="InterPro" id="IPR018392">
    <property type="entry name" value="LysM"/>
</dbReference>
<dbReference type="PANTHER" id="PTHR34700">
    <property type="entry name" value="POTASSIUM BINDING PROTEIN KBP"/>
    <property type="match status" value="1"/>
</dbReference>
<evidence type="ECO:0000256" key="3">
    <source>
        <dbReference type="ARBA" id="ARBA00072219"/>
    </source>
</evidence>
<dbReference type="PANTHER" id="PTHR34700:SF8">
    <property type="entry name" value="POTASSIUM BINDING PROTEIN KBP"/>
    <property type="match status" value="1"/>
</dbReference>
<feature type="domain" description="BON" evidence="4">
    <location>
        <begin position="28"/>
        <end position="101"/>
    </location>
</feature>
<dbReference type="SUPFAM" id="SSF54106">
    <property type="entry name" value="LysM domain"/>
    <property type="match status" value="1"/>
</dbReference>
<gene>
    <name evidence="6" type="primary">lysM</name>
    <name evidence="6" type="ORF">F7P80_10285</name>
</gene>
<dbReference type="Pfam" id="PF04972">
    <property type="entry name" value="BON"/>
    <property type="match status" value="1"/>
</dbReference>
<dbReference type="PROSITE" id="PS51782">
    <property type="entry name" value="LYSM"/>
    <property type="match status" value="1"/>
</dbReference>
<keyword evidence="2" id="KW-0963">Cytoplasm</keyword>
<proteinExistence type="predicted"/>
<dbReference type="CDD" id="cd00118">
    <property type="entry name" value="LysM"/>
    <property type="match status" value="1"/>
</dbReference>
<dbReference type="Pfam" id="PF01476">
    <property type="entry name" value="LysM"/>
    <property type="match status" value="1"/>
</dbReference>
<dbReference type="FunFam" id="3.10.350.10:FF:000001">
    <property type="entry name" value="Peptidoglycan-binding protein LysM"/>
    <property type="match status" value="1"/>
</dbReference>
<dbReference type="Gene3D" id="3.10.350.10">
    <property type="entry name" value="LysM domain"/>
    <property type="match status" value="1"/>
</dbReference>
<accession>A0A6A1R1N0</accession>
<evidence type="ECO:0000259" key="4">
    <source>
        <dbReference type="PROSITE" id="PS50914"/>
    </source>
</evidence>
<dbReference type="Gene3D" id="3.30.1340.30">
    <property type="match status" value="1"/>
</dbReference>
<dbReference type="PROSITE" id="PS50914">
    <property type="entry name" value="BON"/>
    <property type="match status" value="1"/>
</dbReference>
<protein>
    <recommendedName>
        <fullName evidence="3">Potassium binding protein Kbp</fullName>
    </recommendedName>
</protein>